<sequence>MVFLPIIANDLGKLAAAAATTLGIVGYVNRDRISRWPADESDSKERPGAFTSLGLGVAHGR</sequence>
<feature type="compositionally biased region" description="Basic and acidic residues" evidence="1">
    <location>
        <begin position="38"/>
        <end position="47"/>
    </location>
</feature>
<dbReference type="EMBL" id="ANAH02000005">
    <property type="protein sequence ID" value="EPX63272.1"/>
    <property type="molecule type" value="Genomic_DNA"/>
</dbReference>
<evidence type="ECO:0000313" key="3">
    <source>
        <dbReference type="Proteomes" id="UP000011682"/>
    </source>
</evidence>
<evidence type="ECO:0000313" key="2">
    <source>
        <dbReference type="EMBL" id="EPX63272.1"/>
    </source>
</evidence>
<dbReference type="RefSeq" id="WP_002627289.1">
    <property type="nucleotide sequence ID" value="NZ_ANAH02000005.1"/>
</dbReference>
<feature type="region of interest" description="Disordered" evidence="1">
    <location>
        <begin position="38"/>
        <end position="61"/>
    </location>
</feature>
<dbReference type="AlphaFoldDB" id="S9PLC1"/>
<dbReference type="OrthoDB" id="5525043at2"/>
<name>S9PLC1_CYSF2</name>
<protein>
    <submittedName>
        <fullName evidence="2">Uncharacterized protein</fullName>
    </submittedName>
</protein>
<accession>S9PLC1</accession>
<gene>
    <name evidence="2" type="ORF">D187_005678</name>
</gene>
<proteinExistence type="predicted"/>
<keyword evidence="3" id="KW-1185">Reference proteome</keyword>
<organism evidence="2 3">
    <name type="scientific">Cystobacter fuscus (strain ATCC 25194 / DSM 2262 / NBRC 100088 / M29)</name>
    <dbReference type="NCBI Taxonomy" id="1242864"/>
    <lineage>
        <taxon>Bacteria</taxon>
        <taxon>Pseudomonadati</taxon>
        <taxon>Myxococcota</taxon>
        <taxon>Myxococcia</taxon>
        <taxon>Myxococcales</taxon>
        <taxon>Cystobacterineae</taxon>
        <taxon>Archangiaceae</taxon>
        <taxon>Cystobacter</taxon>
    </lineage>
</organism>
<reference evidence="2" key="1">
    <citation type="submission" date="2013-05" db="EMBL/GenBank/DDBJ databases">
        <title>Genome assembly of Cystobacter fuscus DSM 2262.</title>
        <authorList>
            <person name="Sharma G."/>
            <person name="Khatri I."/>
            <person name="Kaur C."/>
            <person name="Mayilraj S."/>
            <person name="Subramanian S."/>
        </authorList>
    </citation>
    <scope>NUCLEOTIDE SEQUENCE [LARGE SCALE GENOMIC DNA]</scope>
    <source>
        <strain evidence="2">DSM 2262</strain>
    </source>
</reference>
<evidence type="ECO:0000256" key="1">
    <source>
        <dbReference type="SAM" id="MobiDB-lite"/>
    </source>
</evidence>
<dbReference type="Proteomes" id="UP000011682">
    <property type="component" value="Unassembled WGS sequence"/>
</dbReference>
<comment type="caution">
    <text evidence="2">The sequence shown here is derived from an EMBL/GenBank/DDBJ whole genome shotgun (WGS) entry which is preliminary data.</text>
</comment>